<evidence type="ECO:0000313" key="16">
    <source>
        <dbReference type="Proteomes" id="UP000005233"/>
    </source>
</evidence>
<dbReference type="SUPFAM" id="SSF51735">
    <property type="entry name" value="NAD(P)-binding Rossmann-fold domains"/>
    <property type="match status" value="1"/>
</dbReference>
<dbReference type="AlphaFoldDB" id="H8I5G9"/>
<evidence type="ECO:0000256" key="6">
    <source>
        <dbReference type="ARBA" id="ARBA00022993"/>
    </source>
</evidence>
<dbReference type="GeneID" id="11970849"/>
<sequence length="297" mass="31575">MRISVIGAGALGTFYSAMLSSSGQDVTLVCRERDVEALGRGVHVTGLLERTAHPRIAARPPPSDLIFVTVKTYDIGSAARGIHVEPDTLVVVIHNGLGGDEMAASILGKGHVAAGVSYSGVTFLEPGKVRLSGYTETVLGSVEPEVQKRLDVAKEALEKAGLMARITPDIRAAQWEKLYANIAINPITALTGLNNGAILEIPELEALAAEIVDEASMVSKALGIKTSIDPVENAFKVMRDTYNNRSSMLQDVTRGKRTEIDALNGKVCELGRAAGIPTPRNDTITALIKGIEKRHSS</sequence>
<dbReference type="EMBL" id="CP003243">
    <property type="protein sequence ID" value="AFC98863.1"/>
    <property type="molecule type" value="Genomic_DNA"/>
</dbReference>
<evidence type="ECO:0000256" key="2">
    <source>
        <dbReference type="ARBA" id="ARBA00007870"/>
    </source>
</evidence>
<comment type="pathway">
    <text evidence="1 12">Cofactor biosynthesis; coenzyme A biosynthesis.</text>
</comment>
<keyword evidence="16" id="KW-1185">Reference proteome</keyword>
<keyword evidence="6 12" id="KW-0173">Coenzyme A biosynthesis</keyword>
<name>H8I5G9_METCZ</name>
<evidence type="ECO:0000259" key="13">
    <source>
        <dbReference type="Pfam" id="PF02558"/>
    </source>
</evidence>
<organism evidence="15 16">
    <name type="scientific">Methanocella conradii (strain DSM 24694 / JCM 17849 / CGMCC 1.5162 / HZ254)</name>
    <dbReference type="NCBI Taxonomy" id="1041930"/>
    <lineage>
        <taxon>Archaea</taxon>
        <taxon>Methanobacteriati</taxon>
        <taxon>Methanobacteriota</taxon>
        <taxon>Stenosarchaea group</taxon>
        <taxon>Methanomicrobia</taxon>
        <taxon>Methanocellales</taxon>
        <taxon>Methanocellaceae</taxon>
        <taxon>Methanocella</taxon>
    </lineage>
</organism>
<dbReference type="GO" id="GO:0015940">
    <property type="term" value="P:pantothenate biosynthetic process"/>
    <property type="evidence" value="ECO:0007669"/>
    <property type="project" value="InterPro"/>
</dbReference>
<evidence type="ECO:0000256" key="8">
    <source>
        <dbReference type="ARBA" id="ARBA00032024"/>
    </source>
</evidence>
<feature type="domain" description="Ketopantoate reductase C-terminal" evidence="14">
    <location>
        <begin position="169"/>
        <end position="292"/>
    </location>
</feature>
<dbReference type="InterPro" id="IPR008927">
    <property type="entry name" value="6-PGluconate_DH-like_C_sf"/>
</dbReference>
<dbReference type="GO" id="GO:0008677">
    <property type="term" value="F:2-dehydropantoate 2-reductase activity"/>
    <property type="evidence" value="ECO:0007669"/>
    <property type="project" value="UniProtKB-EC"/>
</dbReference>
<reference evidence="15 16" key="1">
    <citation type="journal article" date="2012" name="J. Bacteriol.">
        <title>Complete genome sequence of a thermophilic methanogen, Methanocella conradii HZ254, isolated from Chinese rice field soil.</title>
        <authorList>
            <person name="Lu Z."/>
            <person name="Lu Y."/>
        </authorList>
    </citation>
    <scope>NUCLEOTIDE SEQUENCE [LARGE SCALE GENOMIC DNA]</scope>
    <source>
        <strain evidence="16">DSM 24694 / JCM 17849 / CGMCC 1.5162 / HZ254</strain>
    </source>
</reference>
<evidence type="ECO:0000256" key="7">
    <source>
        <dbReference type="ARBA" id="ARBA00023002"/>
    </source>
</evidence>
<dbReference type="Pfam" id="PF02558">
    <property type="entry name" value="ApbA"/>
    <property type="match status" value="1"/>
</dbReference>
<dbReference type="InterPro" id="IPR051402">
    <property type="entry name" value="KPR-Related"/>
</dbReference>
<dbReference type="RefSeq" id="WP_014404702.1">
    <property type="nucleotide sequence ID" value="NC_017034.1"/>
</dbReference>
<evidence type="ECO:0000256" key="11">
    <source>
        <dbReference type="ARBA" id="ARBA00056765"/>
    </source>
</evidence>
<dbReference type="STRING" id="1041930.Mtc_0090"/>
<dbReference type="Gene3D" id="3.40.50.720">
    <property type="entry name" value="NAD(P)-binding Rossmann-like Domain"/>
    <property type="match status" value="1"/>
</dbReference>
<evidence type="ECO:0000259" key="14">
    <source>
        <dbReference type="Pfam" id="PF08546"/>
    </source>
</evidence>
<dbReference type="OrthoDB" id="201845at2157"/>
<evidence type="ECO:0000256" key="10">
    <source>
        <dbReference type="ARBA" id="ARBA00048196"/>
    </source>
</evidence>
<dbReference type="eggNOG" id="arCOG04139">
    <property type="taxonomic scope" value="Archaea"/>
</dbReference>
<dbReference type="NCBIfam" id="TIGR00745">
    <property type="entry name" value="apbA_panE"/>
    <property type="match status" value="1"/>
</dbReference>
<comment type="function">
    <text evidence="11">Catalyzes the NAD(P)H-dependent reduction of ketopantoate into pantoic acid.</text>
</comment>
<dbReference type="PANTHER" id="PTHR21708:SF26">
    <property type="entry name" value="2-DEHYDROPANTOATE 2-REDUCTASE"/>
    <property type="match status" value="1"/>
</dbReference>
<proteinExistence type="inferred from homology"/>
<dbReference type="SUPFAM" id="SSF48179">
    <property type="entry name" value="6-phosphogluconate dehydrogenase C-terminal domain-like"/>
    <property type="match status" value="1"/>
</dbReference>
<evidence type="ECO:0000256" key="9">
    <source>
        <dbReference type="ARBA" id="ARBA00047506"/>
    </source>
</evidence>
<protein>
    <recommendedName>
        <fullName evidence="4 12">2-dehydropantoate 2-reductase</fullName>
        <ecNumber evidence="3 12">1.1.1.169</ecNumber>
    </recommendedName>
    <alternativeName>
        <fullName evidence="8 12">Ketopantoate reductase</fullName>
    </alternativeName>
</protein>
<dbReference type="EC" id="1.1.1.169" evidence="3 12"/>
<gene>
    <name evidence="15" type="primary">apbA</name>
    <name evidence="15" type="ordered locus">Mtc_0090</name>
</gene>
<dbReference type="Proteomes" id="UP000005233">
    <property type="component" value="Chromosome"/>
</dbReference>
<dbReference type="FunFam" id="1.10.1040.10:FF:000017">
    <property type="entry name" value="2-dehydropantoate 2-reductase"/>
    <property type="match status" value="1"/>
</dbReference>
<comment type="function">
    <text evidence="12">Catalyzes the NADPH-dependent reduction of ketopantoate into pantoic acid.</text>
</comment>
<dbReference type="KEGG" id="mez:Mtc_0090"/>
<dbReference type="Pfam" id="PF08546">
    <property type="entry name" value="ApbA_C"/>
    <property type="match status" value="1"/>
</dbReference>
<dbReference type="InterPro" id="IPR013332">
    <property type="entry name" value="KPR_N"/>
</dbReference>
<accession>H8I5G9</accession>
<comment type="catalytic activity">
    <reaction evidence="10">
        <text>(R)-pantoate + NAD(+) = 2-dehydropantoate + NADH + H(+)</text>
        <dbReference type="Rhea" id="RHEA:61292"/>
        <dbReference type="ChEBI" id="CHEBI:11561"/>
        <dbReference type="ChEBI" id="CHEBI:15378"/>
        <dbReference type="ChEBI" id="CHEBI:15980"/>
        <dbReference type="ChEBI" id="CHEBI:57540"/>
        <dbReference type="ChEBI" id="CHEBI:57945"/>
    </reaction>
    <physiologicalReaction direction="right-to-left" evidence="10">
        <dbReference type="Rhea" id="RHEA:61294"/>
    </physiologicalReaction>
</comment>
<dbReference type="InterPro" id="IPR036291">
    <property type="entry name" value="NAD(P)-bd_dom_sf"/>
</dbReference>
<dbReference type="Gene3D" id="1.10.1040.10">
    <property type="entry name" value="N-(1-d-carboxylethyl)-l-norvaline Dehydrogenase, domain 2"/>
    <property type="match status" value="1"/>
</dbReference>
<dbReference type="PANTHER" id="PTHR21708">
    <property type="entry name" value="PROBABLE 2-DEHYDROPANTOATE 2-REDUCTASE"/>
    <property type="match status" value="1"/>
</dbReference>
<keyword evidence="5 12" id="KW-0521">NADP</keyword>
<evidence type="ECO:0000256" key="12">
    <source>
        <dbReference type="RuleBase" id="RU362068"/>
    </source>
</evidence>
<dbReference type="GO" id="GO:0015937">
    <property type="term" value="P:coenzyme A biosynthetic process"/>
    <property type="evidence" value="ECO:0007669"/>
    <property type="project" value="UniProtKB-UniPathway"/>
</dbReference>
<comment type="catalytic activity">
    <reaction evidence="9">
        <text>(R)-pantoate + NADP(+) = 2-dehydropantoate + NADPH + H(+)</text>
        <dbReference type="Rhea" id="RHEA:16233"/>
        <dbReference type="ChEBI" id="CHEBI:11561"/>
        <dbReference type="ChEBI" id="CHEBI:15378"/>
        <dbReference type="ChEBI" id="CHEBI:15980"/>
        <dbReference type="ChEBI" id="CHEBI:57783"/>
        <dbReference type="ChEBI" id="CHEBI:58349"/>
        <dbReference type="EC" id="1.1.1.169"/>
    </reaction>
    <physiologicalReaction direction="right-to-left" evidence="9">
        <dbReference type="Rhea" id="RHEA:16235"/>
    </physiologicalReaction>
</comment>
<comment type="similarity">
    <text evidence="2 12">Belongs to the ketopantoate reductase family.</text>
</comment>
<dbReference type="HOGENOM" id="CLU_031468_0_0_2"/>
<evidence type="ECO:0000256" key="3">
    <source>
        <dbReference type="ARBA" id="ARBA00013014"/>
    </source>
</evidence>
<feature type="domain" description="Ketopantoate reductase N-terminal" evidence="13">
    <location>
        <begin position="3"/>
        <end position="143"/>
    </location>
</feature>
<evidence type="ECO:0000256" key="4">
    <source>
        <dbReference type="ARBA" id="ARBA00019465"/>
    </source>
</evidence>
<dbReference type="InterPro" id="IPR003710">
    <property type="entry name" value="ApbA"/>
</dbReference>
<evidence type="ECO:0000313" key="15">
    <source>
        <dbReference type="EMBL" id="AFC98863.1"/>
    </source>
</evidence>
<dbReference type="InterPro" id="IPR013752">
    <property type="entry name" value="KPA_reductase"/>
</dbReference>
<dbReference type="GO" id="GO:0005737">
    <property type="term" value="C:cytoplasm"/>
    <property type="evidence" value="ECO:0007669"/>
    <property type="project" value="TreeGrafter"/>
</dbReference>
<keyword evidence="7 12" id="KW-0560">Oxidoreductase</keyword>
<evidence type="ECO:0000256" key="5">
    <source>
        <dbReference type="ARBA" id="ARBA00022857"/>
    </source>
</evidence>
<evidence type="ECO:0000256" key="1">
    <source>
        <dbReference type="ARBA" id="ARBA00004724"/>
    </source>
</evidence>
<dbReference type="UniPathway" id="UPA00241"/>
<dbReference type="InterPro" id="IPR013328">
    <property type="entry name" value="6PGD_dom2"/>
</dbReference>